<dbReference type="InterPro" id="IPR032466">
    <property type="entry name" value="Metal_Hydrolase"/>
</dbReference>
<dbReference type="Pfam" id="PF07969">
    <property type="entry name" value="Amidohydro_3"/>
    <property type="match status" value="1"/>
</dbReference>
<name>A0A930VMW4_9ACTN</name>
<comment type="caution">
    <text evidence="2">The sequence shown here is derived from an EMBL/GenBank/DDBJ whole genome shotgun (WGS) entry which is preliminary data.</text>
</comment>
<dbReference type="RefSeq" id="WP_194698598.1">
    <property type="nucleotide sequence ID" value="NZ_JADKPO010000052.1"/>
</dbReference>
<dbReference type="SUPFAM" id="SSF51338">
    <property type="entry name" value="Composite domain of metallo-dependent hydrolases"/>
    <property type="match status" value="1"/>
</dbReference>
<evidence type="ECO:0000259" key="1">
    <source>
        <dbReference type="Pfam" id="PF07969"/>
    </source>
</evidence>
<dbReference type="PANTHER" id="PTHR22642:SF2">
    <property type="entry name" value="PROTEIN LONG AFTER FAR-RED 3"/>
    <property type="match status" value="1"/>
</dbReference>
<dbReference type="GO" id="GO:0016810">
    <property type="term" value="F:hydrolase activity, acting on carbon-nitrogen (but not peptide) bonds"/>
    <property type="evidence" value="ECO:0007669"/>
    <property type="project" value="InterPro"/>
</dbReference>
<gene>
    <name evidence="2" type="ORF">ISU10_21995</name>
</gene>
<accession>A0A930VMW4</accession>
<dbReference type="Gene3D" id="2.30.40.10">
    <property type="entry name" value="Urease, subunit C, domain 1"/>
    <property type="match status" value="1"/>
</dbReference>
<dbReference type="InterPro" id="IPR013108">
    <property type="entry name" value="Amidohydro_3"/>
</dbReference>
<proteinExistence type="predicted"/>
<dbReference type="EMBL" id="JADKPO010000052">
    <property type="protein sequence ID" value="MBF4770454.1"/>
    <property type="molecule type" value="Genomic_DNA"/>
</dbReference>
<dbReference type="Proteomes" id="UP000660668">
    <property type="component" value="Unassembled WGS sequence"/>
</dbReference>
<dbReference type="InterPro" id="IPR011059">
    <property type="entry name" value="Metal-dep_hydrolase_composite"/>
</dbReference>
<sequence>MDFLLRSARIVELTGGPGWAGPVDVLVEAGRVRDIDHDLPRPPGIPEIDAEGRWLIPGLWDMHTHLRMWTAASGRLDLAGTRSAAEALSRLRARLAAAPGEPVIGYGHRPATWPVQPSVALLDEVAPDVPVVLVSGDAHHGWLNSRALEALGLAPRDDVLVEAEWYVVYPRIAELAGDEASPDAYLRMEQDAAAKGVVGVLELEYGEAFGAWPERIAGGVDLLRVRRGVYADGLDAVIEAGLRTGDALAPGPDHVEDLLTMGPLKIISDGSLNTRTAWCEHPYAGGTGGSGSGAPNQTPAELRALMTRATEHGLRTAVHAIGDAACHDVVAAYAETGAQGSIEHAQLMTRRDVTEMARLGIVASVQPAHLLDDRDITELIWPDRADRCFPLRWMLDDGAQLAMGSDAPVSPLDPWLAIAAAVHRSADERPAWHPEQALSPREALAASIDGQGPVHAGAPADLALLDADPLDGSGSPEEQAARLRSMPVAATWVAGRLTNGDEDLAG</sequence>
<dbReference type="Gene3D" id="3.10.310.70">
    <property type="match status" value="1"/>
</dbReference>
<evidence type="ECO:0000313" key="2">
    <source>
        <dbReference type="EMBL" id="MBF4770454.1"/>
    </source>
</evidence>
<reference evidence="2" key="1">
    <citation type="submission" date="2020-11" db="EMBL/GenBank/DDBJ databases">
        <title>Nocardioides cynanchi sp. nov., isolated from soil of rhizosphere of Cynanchum wilfordii.</title>
        <authorList>
            <person name="Lee J.-S."/>
            <person name="Suh M.K."/>
            <person name="Kim J.-S."/>
        </authorList>
    </citation>
    <scope>NUCLEOTIDE SEQUENCE</scope>
    <source>
        <strain evidence="2">KCTC 19276</strain>
    </source>
</reference>
<dbReference type="SUPFAM" id="SSF51556">
    <property type="entry name" value="Metallo-dependent hydrolases"/>
    <property type="match status" value="1"/>
</dbReference>
<dbReference type="Gene3D" id="3.20.20.140">
    <property type="entry name" value="Metal-dependent hydrolases"/>
    <property type="match status" value="1"/>
</dbReference>
<organism evidence="2 3">
    <name type="scientific">Nocardioides agariphilus</name>
    <dbReference type="NCBI Taxonomy" id="433664"/>
    <lineage>
        <taxon>Bacteria</taxon>
        <taxon>Bacillati</taxon>
        <taxon>Actinomycetota</taxon>
        <taxon>Actinomycetes</taxon>
        <taxon>Propionibacteriales</taxon>
        <taxon>Nocardioidaceae</taxon>
        <taxon>Nocardioides</taxon>
    </lineage>
</organism>
<dbReference type="AlphaFoldDB" id="A0A930VMW4"/>
<keyword evidence="3" id="KW-1185">Reference proteome</keyword>
<evidence type="ECO:0000313" key="3">
    <source>
        <dbReference type="Proteomes" id="UP000660668"/>
    </source>
</evidence>
<protein>
    <submittedName>
        <fullName evidence="2">Amidohydrolase family protein</fullName>
    </submittedName>
</protein>
<feature type="domain" description="Amidohydrolase 3" evidence="1">
    <location>
        <begin position="47"/>
        <end position="497"/>
    </location>
</feature>
<dbReference type="PANTHER" id="PTHR22642">
    <property type="entry name" value="IMIDAZOLONEPROPIONASE"/>
    <property type="match status" value="1"/>
</dbReference>